<dbReference type="HOGENOM" id="CLU_067850_0_0_1"/>
<dbReference type="InterPro" id="IPR000086">
    <property type="entry name" value="NUDIX_hydrolase_dom"/>
</dbReference>
<accession>A0A0D2D5T1</accession>
<dbReference type="GeneID" id="27341888"/>
<reference evidence="2 3" key="1">
    <citation type="submission" date="2015-01" db="EMBL/GenBank/DDBJ databases">
        <title>The Genome Sequence of Cladophialophora immunda CBS83496.</title>
        <authorList>
            <consortium name="The Broad Institute Genomics Platform"/>
            <person name="Cuomo C."/>
            <person name="de Hoog S."/>
            <person name="Gorbushina A."/>
            <person name="Stielow B."/>
            <person name="Teixiera M."/>
            <person name="Abouelleil A."/>
            <person name="Chapman S.B."/>
            <person name="Priest M."/>
            <person name="Young S.K."/>
            <person name="Wortman J."/>
            <person name="Nusbaum C."/>
            <person name="Birren B."/>
        </authorList>
    </citation>
    <scope>NUCLEOTIDE SEQUENCE [LARGE SCALE GENOMIC DNA]</scope>
    <source>
        <strain evidence="2 3">CBS 83496</strain>
    </source>
</reference>
<proteinExistence type="predicted"/>
<organism evidence="2 3">
    <name type="scientific">Cladophialophora immunda</name>
    <dbReference type="NCBI Taxonomy" id="569365"/>
    <lineage>
        <taxon>Eukaryota</taxon>
        <taxon>Fungi</taxon>
        <taxon>Dikarya</taxon>
        <taxon>Ascomycota</taxon>
        <taxon>Pezizomycotina</taxon>
        <taxon>Eurotiomycetes</taxon>
        <taxon>Chaetothyriomycetidae</taxon>
        <taxon>Chaetothyriales</taxon>
        <taxon>Herpotrichiellaceae</taxon>
        <taxon>Cladophialophora</taxon>
    </lineage>
</organism>
<dbReference type="PANTHER" id="PTHR43736">
    <property type="entry name" value="ADP-RIBOSE PYROPHOSPHATASE"/>
    <property type="match status" value="1"/>
</dbReference>
<feature type="domain" description="Nudix hydrolase" evidence="1">
    <location>
        <begin position="42"/>
        <end position="206"/>
    </location>
</feature>
<evidence type="ECO:0000313" key="2">
    <source>
        <dbReference type="EMBL" id="KIW31009.1"/>
    </source>
</evidence>
<dbReference type="CDD" id="cd02883">
    <property type="entry name" value="NUDIX_Hydrolase"/>
    <property type="match status" value="1"/>
</dbReference>
<dbReference type="PROSITE" id="PS51462">
    <property type="entry name" value="NUDIX"/>
    <property type="match status" value="1"/>
</dbReference>
<protein>
    <recommendedName>
        <fullName evidence="1">Nudix hydrolase domain-containing protein</fullName>
    </recommendedName>
</protein>
<evidence type="ECO:0000313" key="3">
    <source>
        <dbReference type="Proteomes" id="UP000054466"/>
    </source>
</evidence>
<dbReference type="PANTHER" id="PTHR43736:SF1">
    <property type="entry name" value="DIHYDRONEOPTERIN TRIPHOSPHATE DIPHOSPHATASE"/>
    <property type="match status" value="1"/>
</dbReference>
<dbReference type="VEuPathDB" id="FungiDB:PV07_02694"/>
<dbReference type="RefSeq" id="XP_016251225.1">
    <property type="nucleotide sequence ID" value="XM_016389323.1"/>
</dbReference>
<dbReference type="OrthoDB" id="276276at2759"/>
<dbReference type="SUPFAM" id="SSF55811">
    <property type="entry name" value="Nudix"/>
    <property type="match status" value="1"/>
</dbReference>
<gene>
    <name evidence="2" type="ORF">PV07_02694</name>
</gene>
<dbReference type="Proteomes" id="UP000054466">
    <property type="component" value="Unassembled WGS sequence"/>
</dbReference>
<dbReference type="EMBL" id="KN847041">
    <property type="protein sequence ID" value="KIW31009.1"/>
    <property type="molecule type" value="Genomic_DNA"/>
</dbReference>
<dbReference type="Gene3D" id="3.90.79.10">
    <property type="entry name" value="Nucleoside Triphosphate Pyrophosphohydrolase"/>
    <property type="match status" value="1"/>
</dbReference>
<dbReference type="AlphaFoldDB" id="A0A0D2D5T1"/>
<dbReference type="InterPro" id="IPR015797">
    <property type="entry name" value="NUDIX_hydrolase-like_dom_sf"/>
</dbReference>
<name>A0A0D2D5T1_9EURO</name>
<dbReference type="Pfam" id="PF00293">
    <property type="entry name" value="NUDIX"/>
    <property type="match status" value="1"/>
</dbReference>
<keyword evidence="3" id="KW-1185">Reference proteome</keyword>
<evidence type="ECO:0000259" key="1">
    <source>
        <dbReference type="PROSITE" id="PS51462"/>
    </source>
</evidence>
<sequence length="226" mass="24640">MANSTIPCPEFTFTSHPSVSSFAVPFQTYIADQATISGSLDYQYVAVGAHVFSRRPTATDTAGPAHTDDNNDNGSNDLRVLLIQRAAHDSAPLRWEVPGGASDLEDASILHSVARELWEEAGLVATAIGPLVGQGHVFLTRSGKRVCKFEFLVEVEGGDAFPAGPAQVRLDPNEHVDYVWATEQECRDGRTNVENVELSFTTWQQKATLLEAFKVRKELHGSTIQS</sequence>